<sequence>MDLTKEAETVWLHEPARHWVWCRERFLDEAVEPSQTMFPGCQVVAFTKSFESVITHWQPLGESYIGLDRPKIVRVFYRDVMGDVEGLSQDAPPESVRPVLNIRLHSLHPSRHREKTVPGLDVVESSQHWHNVFRDYWVAHNLIEAGPDPTPAKGRQLDYTTSKEIGITWLSPEFRKARWLLESVMGRPKVEVTPDYLNHHRLRIVAYGVSAPGHCPGNCRVWAVPIGSDPFGVPEWRPGWHCVRPPIAGQASKPPRRFNWPTSRKVKTQLRDAVQ</sequence>
<dbReference type="EMBL" id="QPEX01000042">
    <property type="protein sequence ID" value="RCS42301.1"/>
    <property type="molecule type" value="Genomic_DNA"/>
</dbReference>
<evidence type="ECO:0000313" key="2">
    <source>
        <dbReference type="Proteomes" id="UP000253562"/>
    </source>
</evidence>
<evidence type="ECO:0000313" key="1">
    <source>
        <dbReference type="EMBL" id="RCS42301.1"/>
    </source>
</evidence>
<organism evidence="1 2">
    <name type="scientific">Bremerella cremea</name>
    <dbReference type="NCBI Taxonomy" id="1031537"/>
    <lineage>
        <taxon>Bacteria</taxon>
        <taxon>Pseudomonadati</taxon>
        <taxon>Planctomycetota</taxon>
        <taxon>Planctomycetia</taxon>
        <taxon>Pirellulales</taxon>
        <taxon>Pirellulaceae</taxon>
        <taxon>Bremerella</taxon>
    </lineage>
</organism>
<gene>
    <name evidence="1" type="ORF">DTL42_19375</name>
</gene>
<dbReference type="RefSeq" id="WP_114371094.1">
    <property type="nucleotide sequence ID" value="NZ_QPEX01000042.1"/>
</dbReference>
<reference evidence="1 2" key="1">
    <citation type="submission" date="2018-07" db="EMBL/GenBank/DDBJ databases">
        <title>Comparative genomes isolates from brazilian mangrove.</title>
        <authorList>
            <person name="De Araujo J.E."/>
            <person name="Taketani R.G."/>
            <person name="Silva M.C.P."/>
            <person name="Lourenco M.V."/>
            <person name="Oliveira V.M."/>
            <person name="Andreote F.D."/>
        </authorList>
    </citation>
    <scope>NUCLEOTIDE SEQUENCE [LARGE SCALE GENOMIC DNA]</scope>
    <source>
        <strain evidence="1 2">HEX PRIS-MGV</strain>
    </source>
</reference>
<dbReference type="AlphaFoldDB" id="A0A368KM60"/>
<dbReference type="Proteomes" id="UP000253562">
    <property type="component" value="Unassembled WGS sequence"/>
</dbReference>
<proteinExistence type="predicted"/>
<accession>A0A368KM60</accession>
<name>A0A368KM60_9BACT</name>
<dbReference type="OrthoDB" id="10002215at2"/>
<comment type="caution">
    <text evidence="1">The sequence shown here is derived from an EMBL/GenBank/DDBJ whole genome shotgun (WGS) entry which is preliminary data.</text>
</comment>
<protein>
    <submittedName>
        <fullName evidence="1">Uncharacterized protein</fullName>
    </submittedName>
</protein>